<dbReference type="Proteomes" id="UP001175227">
    <property type="component" value="Unassembled WGS sequence"/>
</dbReference>
<accession>A0AA39NW17</accession>
<keyword evidence="2" id="KW-1185">Reference proteome</keyword>
<proteinExistence type="predicted"/>
<dbReference type="EMBL" id="JAUEPR010000039">
    <property type="protein sequence ID" value="KAK0472624.1"/>
    <property type="molecule type" value="Genomic_DNA"/>
</dbReference>
<protein>
    <submittedName>
        <fullName evidence="1">Uncharacterized protein</fullName>
    </submittedName>
</protein>
<dbReference type="AlphaFoldDB" id="A0AA39NW17"/>
<evidence type="ECO:0000313" key="1">
    <source>
        <dbReference type="EMBL" id="KAK0472624.1"/>
    </source>
</evidence>
<sequence>MTREIYPYSKENVTQTRNHELIVEILEGRIFRAFPGYAYRHYSLNLRTLYPLDLLHLVPLSKPFTWQAAREIFLGHSGHLCGRTIGNLTETLAFLLMPHVFTAYALTHVCNHACPTAHGLMWACWYWCPSFRPTYHLLITVQSVPKGSYLEPEYGEICHTLLVCCNEHEGNKLISTMSSSAAGPCERGCLSTCSIFREEEQRGSQDTAFIYEFLQLDLRTGYHPYFSASRDKRVYL</sequence>
<comment type="caution">
    <text evidence="1">The sequence shown here is derived from an EMBL/GenBank/DDBJ whole genome shotgun (WGS) entry which is preliminary data.</text>
</comment>
<organism evidence="1 2">
    <name type="scientific">Armillaria novae-zelandiae</name>
    <dbReference type="NCBI Taxonomy" id="153914"/>
    <lineage>
        <taxon>Eukaryota</taxon>
        <taxon>Fungi</taxon>
        <taxon>Dikarya</taxon>
        <taxon>Basidiomycota</taxon>
        <taxon>Agaricomycotina</taxon>
        <taxon>Agaricomycetes</taxon>
        <taxon>Agaricomycetidae</taxon>
        <taxon>Agaricales</taxon>
        <taxon>Marasmiineae</taxon>
        <taxon>Physalacriaceae</taxon>
        <taxon>Armillaria</taxon>
    </lineage>
</organism>
<reference evidence="1" key="1">
    <citation type="submission" date="2023-06" db="EMBL/GenBank/DDBJ databases">
        <authorList>
            <consortium name="Lawrence Berkeley National Laboratory"/>
            <person name="Ahrendt S."/>
            <person name="Sahu N."/>
            <person name="Indic B."/>
            <person name="Wong-Bajracharya J."/>
            <person name="Merenyi Z."/>
            <person name="Ke H.-M."/>
            <person name="Monk M."/>
            <person name="Kocsube S."/>
            <person name="Drula E."/>
            <person name="Lipzen A."/>
            <person name="Balint B."/>
            <person name="Henrissat B."/>
            <person name="Andreopoulos B."/>
            <person name="Martin F.M."/>
            <person name="Harder C.B."/>
            <person name="Rigling D."/>
            <person name="Ford K.L."/>
            <person name="Foster G.D."/>
            <person name="Pangilinan J."/>
            <person name="Papanicolaou A."/>
            <person name="Barry K."/>
            <person name="LaButti K."/>
            <person name="Viragh M."/>
            <person name="Koriabine M."/>
            <person name="Yan M."/>
            <person name="Riley R."/>
            <person name="Champramary S."/>
            <person name="Plett K.L."/>
            <person name="Tsai I.J."/>
            <person name="Slot J."/>
            <person name="Sipos G."/>
            <person name="Plett J."/>
            <person name="Nagy L.G."/>
            <person name="Grigoriev I.V."/>
        </authorList>
    </citation>
    <scope>NUCLEOTIDE SEQUENCE</scope>
    <source>
        <strain evidence="1">ICMP 16352</strain>
    </source>
</reference>
<gene>
    <name evidence="1" type="ORF">IW261DRAFT_1507365</name>
</gene>
<name>A0AA39NW17_9AGAR</name>
<evidence type="ECO:0000313" key="2">
    <source>
        <dbReference type="Proteomes" id="UP001175227"/>
    </source>
</evidence>